<feature type="transmembrane region" description="Helical" evidence="1">
    <location>
        <begin position="130"/>
        <end position="154"/>
    </location>
</feature>
<protein>
    <submittedName>
        <fullName evidence="2">Uncharacterized protein</fullName>
    </submittedName>
</protein>
<feature type="transmembrane region" description="Helical" evidence="1">
    <location>
        <begin position="192"/>
        <end position="213"/>
    </location>
</feature>
<feature type="transmembrane region" description="Helical" evidence="1">
    <location>
        <begin position="88"/>
        <end position="109"/>
    </location>
</feature>
<feature type="transmembrane region" description="Helical" evidence="1">
    <location>
        <begin position="57"/>
        <end position="76"/>
    </location>
</feature>
<evidence type="ECO:0000313" key="3">
    <source>
        <dbReference type="Proteomes" id="UP001290455"/>
    </source>
</evidence>
<keyword evidence="1" id="KW-1133">Transmembrane helix</keyword>
<dbReference type="Proteomes" id="UP001290455">
    <property type="component" value="Unassembled WGS sequence"/>
</dbReference>
<sequence length="253" mass="29272">MQKEKLPIDFPDDLTIQNQIQLIVAKGVKPVESFPTYLMNMYKQLGFKYLFRDVTEILFFLLLATVVLLFTGLQGFDQRELIEGSAYTYIFIFSPIVYFSMAFLFFINLRNKSTFEVEMVCKYNLYQLAAFRMLVFSVVSVLINTVVLSFMFAVHPDLNIINALMISITSLSISATLFLYVFMKSRSQVKRIAVMIGWVGINIMLSIFSGPFYTIVLSHIPFIVHLMIILTCGYFYMKNLKNLIFYRDPEGVL</sequence>
<evidence type="ECO:0000256" key="1">
    <source>
        <dbReference type="SAM" id="Phobius"/>
    </source>
</evidence>
<keyword evidence="1" id="KW-0812">Transmembrane</keyword>
<accession>A0ABU5IW89</accession>
<feature type="transmembrane region" description="Helical" evidence="1">
    <location>
        <begin position="160"/>
        <end position="180"/>
    </location>
</feature>
<evidence type="ECO:0000313" key="2">
    <source>
        <dbReference type="EMBL" id="MDZ5471424.1"/>
    </source>
</evidence>
<feature type="transmembrane region" description="Helical" evidence="1">
    <location>
        <begin position="219"/>
        <end position="237"/>
    </location>
</feature>
<reference evidence="2 3" key="1">
    <citation type="submission" date="2023-11" db="EMBL/GenBank/DDBJ databases">
        <title>Bacillus jintuensis, isolated from a mudflat on the Beibu Gulf coast.</title>
        <authorList>
            <person name="Li M."/>
        </authorList>
    </citation>
    <scope>NUCLEOTIDE SEQUENCE [LARGE SCALE GENOMIC DNA]</scope>
    <source>
        <strain evidence="2 3">31A1R</strain>
    </source>
</reference>
<keyword evidence="3" id="KW-1185">Reference proteome</keyword>
<dbReference type="EMBL" id="JAXOFX010000003">
    <property type="protein sequence ID" value="MDZ5471424.1"/>
    <property type="molecule type" value="Genomic_DNA"/>
</dbReference>
<proteinExistence type="predicted"/>
<dbReference type="RefSeq" id="WP_322445719.1">
    <property type="nucleotide sequence ID" value="NZ_JAXOFX010000003.1"/>
</dbReference>
<comment type="caution">
    <text evidence="2">The sequence shown here is derived from an EMBL/GenBank/DDBJ whole genome shotgun (WGS) entry which is preliminary data.</text>
</comment>
<name>A0ABU5IW89_9BACI</name>
<gene>
    <name evidence="2" type="ORF">SM124_06650</name>
</gene>
<keyword evidence="1" id="KW-0472">Membrane</keyword>
<organism evidence="2 3">
    <name type="scientific">Robertmurraya mangrovi</name>
    <dbReference type="NCBI Taxonomy" id="3098077"/>
    <lineage>
        <taxon>Bacteria</taxon>
        <taxon>Bacillati</taxon>
        <taxon>Bacillota</taxon>
        <taxon>Bacilli</taxon>
        <taxon>Bacillales</taxon>
        <taxon>Bacillaceae</taxon>
        <taxon>Robertmurraya</taxon>
    </lineage>
</organism>